<dbReference type="Proteomes" id="UP000036947">
    <property type="component" value="Unassembled WGS sequence"/>
</dbReference>
<dbReference type="InterPro" id="IPR053279">
    <property type="entry name" value="EMC_subunit"/>
</dbReference>
<name>A0A0L0N8E4_TOLOC</name>
<dbReference type="InterPro" id="IPR018937">
    <property type="entry name" value="MMgT"/>
</dbReference>
<gene>
    <name evidence="6" type="ORF">TOPH_04964</name>
</gene>
<dbReference type="AlphaFoldDB" id="A0A0L0N8E4"/>
<evidence type="ECO:0000256" key="3">
    <source>
        <dbReference type="ARBA" id="ARBA00022692"/>
    </source>
</evidence>
<comment type="caution">
    <text evidence="6">The sequence shown here is derived from an EMBL/GenBank/DDBJ whole genome shotgun (WGS) entry which is preliminary data.</text>
</comment>
<protein>
    <recommendedName>
        <fullName evidence="8">Magnesium transporter</fullName>
    </recommendedName>
</protein>
<evidence type="ECO:0000256" key="1">
    <source>
        <dbReference type="ARBA" id="ARBA00004127"/>
    </source>
</evidence>
<dbReference type="STRING" id="1163406.A0A0L0N8E4"/>
<evidence type="ECO:0000256" key="5">
    <source>
        <dbReference type="ARBA" id="ARBA00023136"/>
    </source>
</evidence>
<dbReference type="PANTHER" id="PTHR28144:SF1">
    <property type="entry name" value="ER MEMBRANE PROTEIN COMPLEX SUBUNIT 5"/>
    <property type="match status" value="1"/>
</dbReference>
<reference evidence="6 7" key="1">
    <citation type="journal article" date="2015" name="BMC Genomics">
        <title>The genome of the truffle-parasite Tolypocladium ophioglossoides and the evolution of antifungal peptaibiotics.</title>
        <authorList>
            <person name="Quandt C.A."/>
            <person name="Bushley K.E."/>
            <person name="Spatafora J.W."/>
        </authorList>
    </citation>
    <scope>NUCLEOTIDE SEQUENCE [LARGE SCALE GENOMIC DNA]</scope>
    <source>
        <strain evidence="6 7">CBS 100239</strain>
    </source>
</reference>
<accession>A0A0L0N8E4</accession>
<evidence type="ECO:0000256" key="2">
    <source>
        <dbReference type="ARBA" id="ARBA00006109"/>
    </source>
</evidence>
<keyword evidence="7" id="KW-1185">Reference proteome</keyword>
<keyword evidence="5" id="KW-0472">Membrane</keyword>
<dbReference type="GO" id="GO:0034975">
    <property type="term" value="P:protein folding in endoplasmic reticulum"/>
    <property type="evidence" value="ECO:0007669"/>
    <property type="project" value="TreeGrafter"/>
</dbReference>
<comment type="subcellular location">
    <subcellularLocation>
        <location evidence="1">Endomembrane system</location>
        <topology evidence="1">Multi-pass membrane protein</topology>
    </subcellularLocation>
</comment>
<evidence type="ECO:0000313" key="6">
    <source>
        <dbReference type="EMBL" id="KND90413.1"/>
    </source>
</evidence>
<evidence type="ECO:0000256" key="4">
    <source>
        <dbReference type="ARBA" id="ARBA00022989"/>
    </source>
</evidence>
<dbReference type="EMBL" id="LFRF01000013">
    <property type="protein sequence ID" value="KND90413.1"/>
    <property type="molecule type" value="Genomic_DNA"/>
</dbReference>
<proteinExistence type="inferred from homology"/>
<comment type="similarity">
    <text evidence="2">Belongs to the membrane magnesium transporter (TC 1.A.67) family.</text>
</comment>
<feature type="non-terminal residue" evidence="6">
    <location>
        <position position="1"/>
    </location>
</feature>
<dbReference type="OrthoDB" id="44756at2759"/>
<keyword evidence="3" id="KW-0812">Transmembrane</keyword>
<sequence>RNRLKLSIFSGNSSHWRNTALHDHHDNGVIDPRMTWVSRSVTLAGLILLAHSCYSAQEHAALSSAFAKHALSQQHPRSSLPPDVCIETIVATLVICLGLVLGSQKLRPIQWHVWAGKIEREGDAGFLDGSGEVDKDYRGSPFGALESRPGFVDIRKQRREFAQWAKGSNKGSR</sequence>
<evidence type="ECO:0000313" key="7">
    <source>
        <dbReference type="Proteomes" id="UP000036947"/>
    </source>
</evidence>
<dbReference type="Pfam" id="PF10270">
    <property type="entry name" value="MMgT"/>
    <property type="match status" value="1"/>
</dbReference>
<evidence type="ECO:0008006" key="8">
    <source>
        <dbReference type="Google" id="ProtNLM"/>
    </source>
</evidence>
<dbReference type="GO" id="GO:0072546">
    <property type="term" value="C:EMC complex"/>
    <property type="evidence" value="ECO:0007669"/>
    <property type="project" value="TreeGrafter"/>
</dbReference>
<dbReference type="PANTHER" id="PTHR28144">
    <property type="entry name" value="ER MEMBRANE PROTEIN COMPLEX SUBUNIT 5"/>
    <property type="match status" value="1"/>
</dbReference>
<keyword evidence="4" id="KW-1133">Transmembrane helix</keyword>
<organism evidence="6 7">
    <name type="scientific">Tolypocladium ophioglossoides (strain CBS 100239)</name>
    <name type="common">Snaketongue truffleclub</name>
    <name type="synonym">Elaphocordyceps ophioglossoides</name>
    <dbReference type="NCBI Taxonomy" id="1163406"/>
    <lineage>
        <taxon>Eukaryota</taxon>
        <taxon>Fungi</taxon>
        <taxon>Dikarya</taxon>
        <taxon>Ascomycota</taxon>
        <taxon>Pezizomycotina</taxon>
        <taxon>Sordariomycetes</taxon>
        <taxon>Hypocreomycetidae</taxon>
        <taxon>Hypocreales</taxon>
        <taxon>Ophiocordycipitaceae</taxon>
        <taxon>Tolypocladium</taxon>
    </lineage>
</organism>